<evidence type="ECO:0000256" key="2">
    <source>
        <dbReference type="ARBA" id="ARBA00022630"/>
    </source>
</evidence>
<name>A0A0D6Q3P3_KOMEU</name>
<evidence type="ECO:0000256" key="5">
    <source>
        <dbReference type="PIRNR" id="PIRNR005426"/>
    </source>
</evidence>
<keyword evidence="2 5" id="KW-0285">Flavoprotein</keyword>
<dbReference type="Proteomes" id="UP000032675">
    <property type="component" value="Unassembled WGS sequence"/>
</dbReference>
<evidence type="ECO:0000256" key="3">
    <source>
        <dbReference type="ARBA" id="ARBA00022643"/>
    </source>
</evidence>
<dbReference type="Gene3D" id="3.40.109.10">
    <property type="entry name" value="NADH Oxidase"/>
    <property type="match status" value="1"/>
</dbReference>
<evidence type="ECO:0000313" key="7">
    <source>
        <dbReference type="EMBL" id="GAN97595.1"/>
    </source>
</evidence>
<dbReference type="PANTHER" id="PTHR43425:SF2">
    <property type="entry name" value="OXYGEN-INSENSITIVE NADPH NITROREDUCTASE"/>
    <property type="match status" value="1"/>
</dbReference>
<dbReference type="InterPro" id="IPR000415">
    <property type="entry name" value="Nitroreductase-like"/>
</dbReference>
<sequence>MSDVTVSSFPALSSMNALWQARYGIRPPAGALPESPVARSLMTHRSVRAFSPAPLPDGVVEAAVAAAQSASTSCNLQAWSVIAVRDPARRARLAKIAGDQDFIAQAPLFLAWIADLSRLEHVGQAQGRALPGADCLDTFLGAVMDTAFAAQNAAATFESYGLGIVYVGGVRNQPEAIATELGLPARTFAVFGMSVGYPDRKKPTAIRPRLPQHAVLHAEQYDPAAANDRATIAAYDERLRAARAAQGQPALGWSESVVARLGDIKALHGREHLPQVLRTLGFMLGEA</sequence>
<dbReference type="EMBL" id="BANI01000183">
    <property type="protein sequence ID" value="GAN97595.1"/>
    <property type="molecule type" value="Genomic_DNA"/>
</dbReference>
<dbReference type="PIRSF" id="PIRSF005426">
    <property type="entry name" value="Frp"/>
    <property type="match status" value="1"/>
</dbReference>
<dbReference type="Pfam" id="PF00881">
    <property type="entry name" value="Nitroreductase"/>
    <property type="match status" value="1"/>
</dbReference>
<keyword evidence="3 5" id="KW-0288">FMN</keyword>
<evidence type="ECO:0000256" key="4">
    <source>
        <dbReference type="ARBA" id="ARBA00023002"/>
    </source>
</evidence>
<dbReference type="AlphaFoldDB" id="A0A0D6Q3P3"/>
<comment type="similarity">
    <text evidence="1 5">Belongs to the flavin oxidoreductase frp family.</text>
</comment>
<dbReference type="GO" id="GO:0016491">
    <property type="term" value="F:oxidoreductase activity"/>
    <property type="evidence" value="ECO:0007669"/>
    <property type="project" value="UniProtKB-UniRule"/>
</dbReference>
<organism evidence="7 8">
    <name type="scientific">Komagataeibacter europaeus NBRC 3261</name>
    <dbReference type="NCBI Taxonomy" id="1234669"/>
    <lineage>
        <taxon>Bacteria</taxon>
        <taxon>Pseudomonadati</taxon>
        <taxon>Pseudomonadota</taxon>
        <taxon>Alphaproteobacteria</taxon>
        <taxon>Acetobacterales</taxon>
        <taxon>Acetobacteraceae</taxon>
        <taxon>Komagataeibacter</taxon>
    </lineage>
</organism>
<protein>
    <submittedName>
        <fullName evidence="7">Nitroreductase</fullName>
    </submittedName>
</protein>
<evidence type="ECO:0000313" key="8">
    <source>
        <dbReference type="Proteomes" id="UP000032675"/>
    </source>
</evidence>
<dbReference type="InterPro" id="IPR016446">
    <property type="entry name" value="Flavin_OxRdtase_Frp"/>
</dbReference>
<evidence type="ECO:0000256" key="1">
    <source>
        <dbReference type="ARBA" id="ARBA00008366"/>
    </source>
</evidence>
<dbReference type="RefSeq" id="WP_010508215.1">
    <property type="nucleotide sequence ID" value="NZ_BANI01000183.1"/>
</dbReference>
<proteinExistence type="inferred from homology"/>
<comment type="caution">
    <text evidence="7">The sequence shown here is derived from an EMBL/GenBank/DDBJ whole genome shotgun (WGS) entry which is preliminary data.</text>
</comment>
<accession>A0A0D6Q3P3</accession>
<dbReference type="PANTHER" id="PTHR43425">
    <property type="entry name" value="OXYGEN-INSENSITIVE NADPH NITROREDUCTASE"/>
    <property type="match status" value="1"/>
</dbReference>
<feature type="domain" description="Nitroreductase" evidence="6">
    <location>
        <begin position="42"/>
        <end position="197"/>
    </location>
</feature>
<keyword evidence="4 5" id="KW-0560">Oxidoreductase</keyword>
<gene>
    <name evidence="7" type="ORF">Geu3261_0214_011</name>
</gene>
<dbReference type="SUPFAM" id="SSF55469">
    <property type="entry name" value="FMN-dependent nitroreductase-like"/>
    <property type="match status" value="1"/>
</dbReference>
<evidence type="ECO:0000259" key="6">
    <source>
        <dbReference type="Pfam" id="PF00881"/>
    </source>
</evidence>
<reference evidence="7 8" key="1">
    <citation type="submission" date="2012-11" db="EMBL/GenBank/DDBJ databases">
        <title>Whole genome sequence of Gluconacetobacter europaeus NBRC3261.</title>
        <authorList>
            <person name="Azuma Y."/>
            <person name="Higashiura N."/>
            <person name="Hirakawa H."/>
            <person name="Matsushita K."/>
        </authorList>
    </citation>
    <scope>NUCLEOTIDE SEQUENCE [LARGE SCALE GENOMIC DNA]</scope>
    <source>
        <strain evidence="7 8">NBRC 3261</strain>
    </source>
</reference>
<keyword evidence="5" id="KW-0521">NADP</keyword>
<dbReference type="InterPro" id="IPR029479">
    <property type="entry name" value="Nitroreductase"/>
</dbReference>